<dbReference type="InterPro" id="IPR036663">
    <property type="entry name" value="Fumarylacetoacetase_C_sf"/>
</dbReference>
<accession>A0A2N3PUE9</accession>
<sequence>MSAVFDPGPAASALADALKTGRQLVELPVEIRPSTLSQGYDVQDRFLALLDEPVAGWKLGVGSPKGKRDTGLDRAIAGRVLTSRLHRSGETARLPNRAPATVEFEICFVLGRDVEPGAVSGSPMVAVSAAHVAFELVLSRFVDRRAVGWPSFAADNAAFQALVLGEAVDPARIGEIAGAVVVSADGKEMAGGLVGDDAIDPVGALSEMFAHARERGITLPAGTLVSTGTLSKPFTVAGHGADIVARFPGSALRIRTSVPEMPDLATP</sequence>
<dbReference type="RefSeq" id="WP_101251058.1">
    <property type="nucleotide sequence ID" value="NZ_PIUM01000014.1"/>
</dbReference>
<dbReference type="EMBL" id="PIUM01000014">
    <property type="protein sequence ID" value="PKU24027.1"/>
    <property type="molecule type" value="Genomic_DNA"/>
</dbReference>
<dbReference type="InterPro" id="IPR011234">
    <property type="entry name" value="Fumarylacetoacetase-like_C"/>
</dbReference>
<dbReference type="PANTHER" id="PTHR30143">
    <property type="entry name" value="ACID HYDRATASE"/>
    <property type="match status" value="1"/>
</dbReference>
<organism evidence="3 4">
    <name type="scientific">Telmatospirillum siberiense</name>
    <dbReference type="NCBI Taxonomy" id="382514"/>
    <lineage>
        <taxon>Bacteria</taxon>
        <taxon>Pseudomonadati</taxon>
        <taxon>Pseudomonadota</taxon>
        <taxon>Alphaproteobacteria</taxon>
        <taxon>Rhodospirillales</taxon>
        <taxon>Rhodospirillaceae</taxon>
        <taxon>Telmatospirillum</taxon>
    </lineage>
</organism>
<feature type="domain" description="Fumarylacetoacetase-like C-terminal" evidence="2">
    <location>
        <begin position="87"/>
        <end position="248"/>
    </location>
</feature>
<keyword evidence="4" id="KW-1185">Reference proteome</keyword>
<dbReference type="AlphaFoldDB" id="A0A2N3PUE9"/>
<protein>
    <submittedName>
        <fullName evidence="3">Hydratase</fullName>
    </submittedName>
</protein>
<evidence type="ECO:0000256" key="1">
    <source>
        <dbReference type="ARBA" id="ARBA00023239"/>
    </source>
</evidence>
<dbReference type="InterPro" id="IPR050772">
    <property type="entry name" value="Hydratase-Decarb/MhpD_sf"/>
</dbReference>
<keyword evidence="1" id="KW-0456">Lyase</keyword>
<dbReference type="Gene3D" id="3.90.850.10">
    <property type="entry name" value="Fumarylacetoacetase-like, C-terminal domain"/>
    <property type="match status" value="1"/>
</dbReference>
<dbReference type="OrthoDB" id="9792137at2"/>
<evidence type="ECO:0000313" key="4">
    <source>
        <dbReference type="Proteomes" id="UP000233293"/>
    </source>
</evidence>
<dbReference type="SUPFAM" id="SSF56529">
    <property type="entry name" value="FAH"/>
    <property type="match status" value="1"/>
</dbReference>
<comment type="caution">
    <text evidence="3">The sequence shown here is derived from an EMBL/GenBank/DDBJ whole genome shotgun (WGS) entry which is preliminary data.</text>
</comment>
<evidence type="ECO:0000313" key="3">
    <source>
        <dbReference type="EMBL" id="PKU24027.1"/>
    </source>
</evidence>
<dbReference type="GO" id="GO:0005737">
    <property type="term" value="C:cytoplasm"/>
    <property type="evidence" value="ECO:0007669"/>
    <property type="project" value="TreeGrafter"/>
</dbReference>
<reference evidence="4" key="1">
    <citation type="submission" date="2017-12" db="EMBL/GenBank/DDBJ databases">
        <title>Draft genome sequence of Telmatospirillum siberiense 26-4b1T, an acidotolerant peatland alphaproteobacterium potentially involved in sulfur cycling.</title>
        <authorList>
            <person name="Hausmann B."/>
            <person name="Pjevac P."/>
            <person name="Schreck K."/>
            <person name="Herbold C.W."/>
            <person name="Daims H."/>
            <person name="Wagner M."/>
            <person name="Pester M."/>
            <person name="Loy A."/>
        </authorList>
    </citation>
    <scope>NUCLEOTIDE SEQUENCE [LARGE SCALE GENOMIC DNA]</scope>
    <source>
        <strain evidence="4">26-4b1</strain>
    </source>
</reference>
<dbReference type="Pfam" id="PF01557">
    <property type="entry name" value="FAA_hydrolase"/>
    <property type="match status" value="1"/>
</dbReference>
<gene>
    <name evidence="3" type="ORF">CWS72_13040</name>
</gene>
<proteinExistence type="predicted"/>
<evidence type="ECO:0000259" key="2">
    <source>
        <dbReference type="Pfam" id="PF01557"/>
    </source>
</evidence>
<dbReference type="PANTHER" id="PTHR30143:SF0">
    <property type="entry name" value="2-KETO-4-PENTENOATE HYDRATASE"/>
    <property type="match status" value="1"/>
</dbReference>
<dbReference type="GO" id="GO:0008684">
    <property type="term" value="F:2-oxopent-4-enoate hydratase activity"/>
    <property type="evidence" value="ECO:0007669"/>
    <property type="project" value="TreeGrafter"/>
</dbReference>
<dbReference type="Proteomes" id="UP000233293">
    <property type="component" value="Unassembled WGS sequence"/>
</dbReference>
<name>A0A2N3PUE9_9PROT</name>